<dbReference type="GO" id="GO:0003700">
    <property type="term" value="F:DNA-binding transcription factor activity"/>
    <property type="evidence" value="ECO:0007669"/>
    <property type="project" value="TreeGrafter"/>
</dbReference>
<keyword evidence="1 2" id="KW-0238">DNA-binding</keyword>
<feature type="DNA-binding region" description="H-T-H motif" evidence="2">
    <location>
        <begin position="28"/>
        <end position="47"/>
    </location>
</feature>
<evidence type="ECO:0000313" key="4">
    <source>
        <dbReference type="EMBL" id="AOZ72882.1"/>
    </source>
</evidence>
<dbReference type="PANTHER" id="PTHR30055">
    <property type="entry name" value="HTH-TYPE TRANSCRIPTIONAL REGULATOR RUTR"/>
    <property type="match status" value="1"/>
</dbReference>
<dbReference type="Proteomes" id="UP000176288">
    <property type="component" value="Chromosome"/>
</dbReference>
<dbReference type="KEGG" id="avu:BK816_05900"/>
<reference evidence="4 5" key="1">
    <citation type="submission" date="2016-10" db="EMBL/GenBank/DDBJ databases">
        <title>Actinomyces aegypiusis sp. nov., isolated from the Aegypius monachus in Qinghai Tibet Plateau China.</title>
        <authorList>
            <person name="Wang Y."/>
        </authorList>
    </citation>
    <scope>NUCLEOTIDE SEQUENCE [LARGE SCALE GENOMIC DNA]</scope>
    <source>
        <strain evidence="4 5">VUL4_3</strain>
    </source>
</reference>
<dbReference type="InterPro" id="IPR009057">
    <property type="entry name" value="Homeodomain-like_sf"/>
</dbReference>
<accession>A0A1D9MKS3</accession>
<evidence type="ECO:0000313" key="5">
    <source>
        <dbReference type="Proteomes" id="UP000176288"/>
    </source>
</evidence>
<keyword evidence="5" id="KW-1185">Reference proteome</keyword>
<dbReference type="SUPFAM" id="SSF46689">
    <property type="entry name" value="Homeodomain-like"/>
    <property type="match status" value="1"/>
</dbReference>
<evidence type="ECO:0000256" key="1">
    <source>
        <dbReference type="ARBA" id="ARBA00023125"/>
    </source>
</evidence>
<dbReference type="PANTHER" id="PTHR30055:SF241">
    <property type="entry name" value="TRANSCRIPTIONAL REGULATORY PROTEIN"/>
    <property type="match status" value="1"/>
</dbReference>
<proteinExistence type="predicted"/>
<gene>
    <name evidence="4" type="ORF">BK816_05900</name>
</gene>
<dbReference type="EMBL" id="CP017812">
    <property type="protein sequence ID" value="AOZ72882.1"/>
    <property type="molecule type" value="Genomic_DNA"/>
</dbReference>
<dbReference type="STRING" id="1912795.BK816_05900"/>
<organism evidence="4 5">
    <name type="scientific">Boudabousia tangfeifanii</name>
    <dbReference type="NCBI Taxonomy" id="1912795"/>
    <lineage>
        <taxon>Bacteria</taxon>
        <taxon>Bacillati</taxon>
        <taxon>Actinomycetota</taxon>
        <taxon>Actinomycetes</taxon>
        <taxon>Actinomycetales</taxon>
        <taxon>Actinomycetaceae</taxon>
        <taxon>Boudabousia</taxon>
    </lineage>
</organism>
<dbReference type="Pfam" id="PF00440">
    <property type="entry name" value="TetR_N"/>
    <property type="match status" value="1"/>
</dbReference>
<dbReference type="Gene3D" id="1.10.357.10">
    <property type="entry name" value="Tetracycline Repressor, domain 2"/>
    <property type="match status" value="1"/>
</dbReference>
<feature type="domain" description="HTH tetR-type" evidence="3">
    <location>
        <begin position="5"/>
        <end position="65"/>
    </location>
</feature>
<dbReference type="AlphaFoldDB" id="A0A1D9MKS3"/>
<evidence type="ECO:0000256" key="2">
    <source>
        <dbReference type="PROSITE-ProRule" id="PRU00335"/>
    </source>
</evidence>
<dbReference type="InterPro" id="IPR001647">
    <property type="entry name" value="HTH_TetR"/>
</dbReference>
<dbReference type="PROSITE" id="PS50977">
    <property type="entry name" value="HTH_TETR_2"/>
    <property type="match status" value="1"/>
</dbReference>
<dbReference type="RefSeq" id="WP_071164347.1">
    <property type="nucleotide sequence ID" value="NZ_CP017812.1"/>
</dbReference>
<evidence type="ECO:0000259" key="3">
    <source>
        <dbReference type="PROSITE" id="PS50977"/>
    </source>
</evidence>
<protein>
    <recommendedName>
        <fullName evidence="3">HTH tetR-type domain-containing protein</fullName>
    </recommendedName>
</protein>
<sequence>MTGRADTVERLIAATRVVLIEHGFAGATLERICSEAGFTRGAFYSSVGDKDTLFSIVAEDEYVHSIQRLQTVSKKWEAELHPTVLKRGEAGAVMAQLLPSALEAIGLGRDFFILHNEFLVRAAREPAWGLQFRDINRDFVLSLSSVLTQILGAVGRVPSVRPEALSQAVIGIALRATGVDAWRHELPQLDPNSPTPRGTMLDQSDISALIINLLTACSAPRGEG</sequence>
<dbReference type="GO" id="GO:0000976">
    <property type="term" value="F:transcription cis-regulatory region binding"/>
    <property type="evidence" value="ECO:0007669"/>
    <property type="project" value="TreeGrafter"/>
</dbReference>
<name>A0A1D9MKS3_9ACTO</name>
<dbReference type="OrthoDB" id="7252896at2"/>
<dbReference type="InterPro" id="IPR050109">
    <property type="entry name" value="HTH-type_TetR-like_transc_reg"/>
</dbReference>